<dbReference type="Pfam" id="PF03864">
    <property type="entry name" value="Phage_cap_E"/>
    <property type="match status" value="1"/>
</dbReference>
<accession>A0ABX1ZMN9</accession>
<dbReference type="RefSeq" id="WP_171684171.1">
    <property type="nucleotide sequence ID" value="NZ_WHNZ01000030.1"/>
</dbReference>
<dbReference type="InterPro" id="IPR005564">
    <property type="entry name" value="Major_capsid_GpE"/>
</dbReference>
<keyword evidence="2" id="KW-1185">Reference proteome</keyword>
<evidence type="ECO:0000313" key="1">
    <source>
        <dbReference type="EMBL" id="NOV01351.1"/>
    </source>
</evidence>
<dbReference type="Proteomes" id="UP000618579">
    <property type="component" value="Unassembled WGS sequence"/>
</dbReference>
<dbReference type="Gene3D" id="3.15.30.10">
    <property type="entry name" value="putative capsid protein of prophage domain like"/>
    <property type="match status" value="1"/>
</dbReference>
<protein>
    <recommendedName>
        <fullName evidence="3">Major capsid protein E</fullName>
    </recommendedName>
</protein>
<evidence type="ECO:0000313" key="2">
    <source>
        <dbReference type="Proteomes" id="UP000618579"/>
    </source>
</evidence>
<dbReference type="Gene3D" id="3.30.1930.10">
    <property type="entry name" value="capsid protein of prophage domain"/>
    <property type="match status" value="1"/>
</dbReference>
<reference evidence="1 2" key="1">
    <citation type="submission" date="2019-10" db="EMBL/GenBank/DDBJ databases">
        <title>Description of Paenibacillus pedi sp. nov.</title>
        <authorList>
            <person name="Carlier A."/>
            <person name="Qi S."/>
        </authorList>
    </citation>
    <scope>NUCLEOTIDE SEQUENCE [LARGE SCALE GENOMIC DNA]</scope>
    <source>
        <strain evidence="1 2">LMG 31457</strain>
    </source>
</reference>
<name>A0ABX1ZMN9_9BACL</name>
<evidence type="ECO:0008006" key="3">
    <source>
        <dbReference type="Google" id="ProtNLM"/>
    </source>
</evidence>
<comment type="caution">
    <text evidence="1">The sequence shown here is derived from an EMBL/GenBank/DDBJ whole genome shotgun (WGS) entry which is preliminary data.</text>
</comment>
<sequence length="332" mass="37144">MPMNFPTTQEINHIVRNTIVDTSAFIGNTFCPADTANAAEIQVDVINATAGITPPHALNSEPKVATLSGQSVRKYATGYWRETYRINEEELLYARQEGTFNERAGRLRVVRRSNELNTRLETRLEQLKFAAVTKGKVDVDENGVKYSVDMKIPSKNKKTYHLLSDPTINIPNVLDEMVTLFHGTGAKLDRIIMNHDLAKAFAANEVIRDLLKQSVYALNLTSSNITNAMKMLFPQIDFEVYTEGYSTNGTDFQYFLPEGTFVGIAKGREKAMDFCSTLALQNGGMDNPQPGKFAVIEDKSSNEKNPYVDITVGINGLPRMHHPEWFLVGKID</sequence>
<organism evidence="1 2">
    <name type="scientific">Paenibacillus planticolens</name>
    <dbReference type="NCBI Taxonomy" id="2654976"/>
    <lineage>
        <taxon>Bacteria</taxon>
        <taxon>Bacillati</taxon>
        <taxon>Bacillota</taxon>
        <taxon>Bacilli</taxon>
        <taxon>Bacillales</taxon>
        <taxon>Paenibacillaceae</taxon>
        <taxon>Paenibacillus</taxon>
    </lineage>
</organism>
<proteinExistence type="predicted"/>
<gene>
    <name evidence="1" type="ORF">GC097_15140</name>
</gene>
<dbReference type="EMBL" id="WHNZ01000030">
    <property type="protein sequence ID" value="NOV01351.1"/>
    <property type="molecule type" value="Genomic_DNA"/>
</dbReference>